<dbReference type="GO" id="GO:0016301">
    <property type="term" value="F:kinase activity"/>
    <property type="evidence" value="ECO:0007669"/>
    <property type="project" value="UniProtKB-KW"/>
</dbReference>
<dbReference type="STRING" id="1869.MB27_02960"/>
<dbReference type="InterPro" id="IPR044725">
    <property type="entry name" value="CBSX3_CBS_dom"/>
</dbReference>
<dbReference type="AlphaFoldDB" id="A0A0A6UR68"/>
<dbReference type="InterPro" id="IPR051257">
    <property type="entry name" value="Diverse_CBS-Domain"/>
</dbReference>
<keyword evidence="4" id="KW-0418">Kinase</keyword>
<dbReference type="PANTHER" id="PTHR43080">
    <property type="entry name" value="CBS DOMAIN-CONTAINING PROTEIN CBSX3, MITOCHONDRIAL"/>
    <property type="match status" value="1"/>
</dbReference>
<gene>
    <name evidence="4" type="ORF">MB27_02960</name>
</gene>
<dbReference type="RefSeq" id="WP_043522285.1">
    <property type="nucleotide sequence ID" value="NZ_BOMZ01000072.1"/>
</dbReference>
<organism evidence="4 5">
    <name type="scientific">Actinoplanes utahensis</name>
    <dbReference type="NCBI Taxonomy" id="1869"/>
    <lineage>
        <taxon>Bacteria</taxon>
        <taxon>Bacillati</taxon>
        <taxon>Actinomycetota</taxon>
        <taxon>Actinomycetes</taxon>
        <taxon>Micromonosporales</taxon>
        <taxon>Micromonosporaceae</taxon>
        <taxon>Actinoplanes</taxon>
    </lineage>
</organism>
<dbReference type="InterPro" id="IPR000644">
    <property type="entry name" value="CBS_dom"/>
</dbReference>
<proteinExistence type="predicted"/>
<comment type="caution">
    <text evidence="4">The sequence shown here is derived from an EMBL/GenBank/DDBJ whole genome shotgun (WGS) entry which is preliminary data.</text>
</comment>
<feature type="domain" description="CBS" evidence="3">
    <location>
        <begin position="76"/>
        <end position="131"/>
    </location>
</feature>
<feature type="domain" description="CBS" evidence="3">
    <location>
        <begin position="6"/>
        <end position="67"/>
    </location>
</feature>
<accession>A0A0A6UR68</accession>
<keyword evidence="4" id="KW-0808">Transferase</keyword>
<evidence type="ECO:0000256" key="2">
    <source>
        <dbReference type="PROSITE-ProRule" id="PRU00703"/>
    </source>
</evidence>
<dbReference type="Gene3D" id="3.10.580.10">
    <property type="entry name" value="CBS-domain"/>
    <property type="match status" value="1"/>
</dbReference>
<reference evidence="4 5" key="1">
    <citation type="submission" date="2014-10" db="EMBL/GenBank/DDBJ databases">
        <title>Draft genome sequence of Actinoplanes utahensis NRRL 12052.</title>
        <authorList>
            <person name="Velasco-Bucheli B."/>
            <person name="del Cerro C."/>
            <person name="Hormigo D."/>
            <person name="Garcia J.L."/>
            <person name="Acebal C."/>
            <person name="Arroyo M."/>
            <person name="de la Mata I."/>
        </authorList>
    </citation>
    <scope>NUCLEOTIDE SEQUENCE [LARGE SCALE GENOMIC DNA]</scope>
    <source>
        <strain evidence="4 5">NRRL 12052</strain>
    </source>
</reference>
<dbReference type="InterPro" id="IPR046342">
    <property type="entry name" value="CBS_dom_sf"/>
</dbReference>
<dbReference type="Proteomes" id="UP000054537">
    <property type="component" value="Unassembled WGS sequence"/>
</dbReference>
<dbReference type="PANTHER" id="PTHR43080:SF2">
    <property type="entry name" value="CBS DOMAIN-CONTAINING PROTEIN"/>
    <property type="match status" value="1"/>
</dbReference>
<dbReference type="CDD" id="cd04623">
    <property type="entry name" value="CBS_pair_bac_euk"/>
    <property type="match status" value="1"/>
</dbReference>
<dbReference type="eggNOG" id="COG0517">
    <property type="taxonomic scope" value="Bacteria"/>
</dbReference>
<dbReference type="PROSITE" id="PS51371">
    <property type="entry name" value="CBS"/>
    <property type="match status" value="2"/>
</dbReference>
<evidence type="ECO:0000313" key="5">
    <source>
        <dbReference type="Proteomes" id="UP000054537"/>
    </source>
</evidence>
<dbReference type="EMBL" id="JRTT01000003">
    <property type="protein sequence ID" value="KHD78625.1"/>
    <property type="molecule type" value="Genomic_DNA"/>
</dbReference>
<keyword evidence="1 2" id="KW-0129">CBS domain</keyword>
<evidence type="ECO:0000256" key="1">
    <source>
        <dbReference type="ARBA" id="ARBA00023122"/>
    </source>
</evidence>
<evidence type="ECO:0000313" key="4">
    <source>
        <dbReference type="EMBL" id="KHD78625.1"/>
    </source>
</evidence>
<dbReference type="SUPFAM" id="SSF54631">
    <property type="entry name" value="CBS-domain pair"/>
    <property type="match status" value="1"/>
</dbReference>
<dbReference type="SMART" id="SM00116">
    <property type="entry name" value="CBS"/>
    <property type="match status" value="2"/>
</dbReference>
<dbReference type="Pfam" id="PF00571">
    <property type="entry name" value="CBS"/>
    <property type="match status" value="2"/>
</dbReference>
<keyword evidence="5" id="KW-1185">Reference proteome</keyword>
<evidence type="ECO:0000259" key="3">
    <source>
        <dbReference type="PROSITE" id="PS51371"/>
    </source>
</evidence>
<name>A0A0A6UR68_ACTUT</name>
<protein>
    <submittedName>
        <fullName evidence="4">Histidine kinase</fullName>
    </submittedName>
</protein>
<dbReference type="OrthoDB" id="9807125at2"/>
<sequence length="145" mass="15695">MRISDILRVKGEQVVTVTPESTVERLVAVLGEHRIGAAVVSSDGSVVEGIVSERDVVRALAARGAAVLVEPVSAIATAQVRTVEPEARLEDVERLMTQGRFRHVPVVIDGTLRGVISIGDVVKNRIDELETERSTLTEYITGERV</sequence>